<dbReference type="GO" id="GO:0004386">
    <property type="term" value="F:helicase activity"/>
    <property type="evidence" value="ECO:0007669"/>
    <property type="project" value="UniProtKB-KW"/>
</dbReference>
<dbReference type="STRING" id="1120980.GCA_000745955_02420"/>
<feature type="domain" description="DUF927" evidence="1">
    <location>
        <begin position="20"/>
        <end position="304"/>
    </location>
</feature>
<dbReference type="Pfam" id="PF06048">
    <property type="entry name" value="DUF927"/>
    <property type="match status" value="1"/>
</dbReference>
<dbReference type="EMBL" id="UFSO01000002">
    <property type="protein sequence ID" value="SSY70131.1"/>
    <property type="molecule type" value="Genomic_DNA"/>
</dbReference>
<reference evidence="2 3" key="1">
    <citation type="submission" date="2018-06" db="EMBL/GenBank/DDBJ databases">
        <authorList>
            <consortium name="Pathogen Informatics"/>
            <person name="Doyle S."/>
        </authorList>
    </citation>
    <scope>NUCLEOTIDE SEQUENCE [LARGE SCALE GENOMIC DNA]</scope>
    <source>
        <strain evidence="2 3">NCTC10283</strain>
    </source>
</reference>
<name>A0A376BK90_9NEIS</name>
<keyword evidence="2" id="KW-0067">ATP-binding</keyword>
<sequence>MKNPIINPDTLQDYETKPHFRTENKGVYFIKIKHSDGETREEPILLSDPLDVLGRGTDESGAYYTVIQFKDPHTRQAKIAAIANAEIGTQQCWQRLQGMGLTVYSGRAKREFLADYLQTQGSRAHFHIVNQSGWHKGVYVLPNGEIISPHTSEPPPRIIYNGDKSQAHAYNTSGSLKDWQEQIAQYANGNSRLCLALGTAFAAPLLSLMRVESGGFHLYGNSRDGKTTAAKVGLSVWSKHDDSLMTWQGTKLGFNNTATARNDGLLVLDEISQAAPKVVSDTVYSVMNGINKAQGAKDGGNRAISRWRVLVLSTGELSPENMLGNQAEWNAGQAVRLPTLEANAGREWGIYDTLHGFADGAELSEHLDRAAAHYHGMAGREFIRLLNQDGIKQAQAHFDDFMAMLPKLSGQARTVAKRFALAAAALELATPITGLAAGVGMAGVKRCFDDWLFANGTGNRENERIVRQFKDFMEQFAYGERFQPLKNNDFSHTDRHHAGFYDDTSEPPEWYIIEKVFREEIAQPFEIIKVTKVLEERDLFVKGSRGNGKTQRKFRGSMSDFYRVRECQE</sequence>
<evidence type="ECO:0000259" key="1">
    <source>
        <dbReference type="Pfam" id="PF06048"/>
    </source>
</evidence>
<keyword evidence="2" id="KW-0347">Helicase</keyword>
<dbReference type="RefSeq" id="WP_034295391.1">
    <property type="nucleotide sequence ID" value="NZ_CP091519.2"/>
</dbReference>
<organism evidence="2 3">
    <name type="scientific">Alysiella crassa</name>
    <dbReference type="NCBI Taxonomy" id="153491"/>
    <lineage>
        <taxon>Bacteria</taxon>
        <taxon>Pseudomonadati</taxon>
        <taxon>Pseudomonadota</taxon>
        <taxon>Betaproteobacteria</taxon>
        <taxon>Neisseriales</taxon>
        <taxon>Neisseriaceae</taxon>
        <taxon>Alysiella</taxon>
    </lineage>
</organism>
<gene>
    <name evidence="2" type="ORF">NCTC10283_00196</name>
</gene>
<keyword evidence="2" id="KW-0547">Nucleotide-binding</keyword>
<evidence type="ECO:0000313" key="3">
    <source>
        <dbReference type="Proteomes" id="UP000254209"/>
    </source>
</evidence>
<dbReference type="OrthoDB" id="784829at2"/>
<proteinExistence type="predicted"/>
<keyword evidence="2" id="KW-0378">Hydrolase</keyword>
<protein>
    <submittedName>
        <fullName evidence="2">Superfamily II helicase and inactivated derivatives</fullName>
    </submittedName>
</protein>
<dbReference type="InterPro" id="IPR009270">
    <property type="entry name" value="DUF927"/>
</dbReference>
<dbReference type="Proteomes" id="UP000254209">
    <property type="component" value="Unassembled WGS sequence"/>
</dbReference>
<dbReference type="AlphaFoldDB" id="A0A376BK90"/>
<keyword evidence="3" id="KW-1185">Reference proteome</keyword>
<evidence type="ECO:0000313" key="2">
    <source>
        <dbReference type="EMBL" id="SSY70131.1"/>
    </source>
</evidence>
<accession>A0A376BK90</accession>